<name>A0A5E5A788_9BURK</name>
<accession>A0A5E5A788</accession>
<dbReference type="PROSITE" id="PS50007">
    <property type="entry name" value="PIPLC_X_DOMAIN"/>
    <property type="match status" value="1"/>
</dbReference>
<sequence length="319" mass="35486">MTNEQDATVARVAPAAWMTDLPDDIALNRLTLPGSHDTCAYTVDDALARTQRASLVVQLARGVRVLDIRCRHEDDVFHINHQRIALGLMFDDVIATCAAFFARHPGECIVMSVKDECGDRHCSRSFAQTFASYVRRYAAHVRWYLGDTIPRLGDVRGAIVLWRRFAYAPTAIAPMGIDLTAWPDNATFDIERAGASFAIQDEYRVPVEASIDFKWQRIDALLARSDALAAERWVVNFCSGTGMGANPYRVACGGVGPDQRGINDMLSARLTTFDGPCGTMMLDFCEHADWALVRELVARNARWRRVLSDADDAPRSMEA</sequence>
<dbReference type="GO" id="GO:0004436">
    <property type="term" value="F:phosphatidylinositol diacylglycerol-lyase activity"/>
    <property type="evidence" value="ECO:0007669"/>
    <property type="project" value="UniProtKB-EC"/>
</dbReference>
<keyword evidence="7" id="KW-0456">Lyase</keyword>
<dbReference type="Gene3D" id="3.20.20.190">
    <property type="entry name" value="Phosphatidylinositol (PI) phosphodiesterase"/>
    <property type="match status" value="1"/>
</dbReference>
<evidence type="ECO:0000259" key="6">
    <source>
        <dbReference type="SMART" id="SM00148"/>
    </source>
</evidence>
<dbReference type="EC" id="4.6.1.13" evidence="2"/>
<reference evidence="7 8" key="1">
    <citation type="submission" date="2019-08" db="EMBL/GenBank/DDBJ databases">
        <authorList>
            <person name="Peeters C."/>
        </authorList>
    </citation>
    <scope>NUCLEOTIDE SEQUENCE [LARGE SCALE GENOMIC DNA]</scope>
    <source>
        <strain evidence="7 8">LMG 31117</strain>
    </source>
</reference>
<dbReference type="GO" id="GO:0008081">
    <property type="term" value="F:phosphoric diester hydrolase activity"/>
    <property type="evidence" value="ECO:0007669"/>
    <property type="project" value="InterPro"/>
</dbReference>
<dbReference type="GO" id="GO:0006629">
    <property type="term" value="P:lipid metabolic process"/>
    <property type="evidence" value="ECO:0007669"/>
    <property type="project" value="InterPro"/>
</dbReference>
<dbReference type="InterPro" id="IPR051057">
    <property type="entry name" value="PI-PLC_domain"/>
</dbReference>
<protein>
    <recommendedName>
        <fullName evidence="3">1-phosphatidylinositol phosphodiesterase</fullName>
        <ecNumber evidence="2">4.6.1.13</ecNumber>
    </recommendedName>
    <alternativeName>
        <fullName evidence="4">Phosphatidylinositol diacylglycerol-lyase</fullName>
    </alternativeName>
    <alternativeName>
        <fullName evidence="5">Phosphatidylinositol-specific phospholipase C</fullName>
    </alternativeName>
</protein>
<feature type="domain" description="Phosphatidylinositol-specific phospholipase C X" evidence="6">
    <location>
        <begin position="23"/>
        <end position="164"/>
    </location>
</feature>
<evidence type="ECO:0000256" key="5">
    <source>
        <dbReference type="ARBA" id="ARBA00030782"/>
    </source>
</evidence>
<keyword evidence="8" id="KW-1185">Reference proteome</keyword>
<dbReference type="SUPFAM" id="SSF51695">
    <property type="entry name" value="PLC-like phosphodiesterases"/>
    <property type="match status" value="1"/>
</dbReference>
<evidence type="ECO:0000256" key="4">
    <source>
        <dbReference type="ARBA" id="ARBA00030474"/>
    </source>
</evidence>
<organism evidence="7 8">
    <name type="scientific">Pandoraea anapnoica</name>
    <dbReference type="NCBI Taxonomy" id="2508301"/>
    <lineage>
        <taxon>Bacteria</taxon>
        <taxon>Pseudomonadati</taxon>
        <taxon>Pseudomonadota</taxon>
        <taxon>Betaproteobacteria</taxon>
        <taxon>Burkholderiales</taxon>
        <taxon>Burkholderiaceae</taxon>
        <taxon>Pandoraea</taxon>
    </lineage>
</organism>
<proteinExistence type="predicted"/>
<evidence type="ECO:0000256" key="3">
    <source>
        <dbReference type="ARBA" id="ARBA00019758"/>
    </source>
</evidence>
<dbReference type="CDD" id="cd08586">
    <property type="entry name" value="PI-PLCc_BcPLC_like"/>
    <property type="match status" value="1"/>
</dbReference>
<dbReference type="InterPro" id="IPR000909">
    <property type="entry name" value="PLipase_C_PInositol-sp_X_dom"/>
</dbReference>
<dbReference type="Pfam" id="PF00388">
    <property type="entry name" value="PI-PLC-X"/>
    <property type="match status" value="1"/>
</dbReference>
<dbReference type="EMBL" id="CABPSP010000009">
    <property type="protein sequence ID" value="VVE68927.1"/>
    <property type="molecule type" value="Genomic_DNA"/>
</dbReference>
<gene>
    <name evidence="7" type="ORF">PAN31117_03154</name>
</gene>
<evidence type="ECO:0000256" key="1">
    <source>
        <dbReference type="ARBA" id="ARBA00001316"/>
    </source>
</evidence>
<dbReference type="RefSeq" id="WP_174990985.1">
    <property type="nucleotide sequence ID" value="NZ_CABPSP010000009.1"/>
</dbReference>
<comment type="catalytic activity">
    <reaction evidence="1">
        <text>a 1,2-diacyl-sn-glycero-3-phospho-(1D-myo-inositol) = 1D-myo-inositol 1,2-cyclic phosphate + a 1,2-diacyl-sn-glycerol</text>
        <dbReference type="Rhea" id="RHEA:17093"/>
        <dbReference type="ChEBI" id="CHEBI:17815"/>
        <dbReference type="ChEBI" id="CHEBI:57880"/>
        <dbReference type="ChEBI" id="CHEBI:58484"/>
        <dbReference type="EC" id="4.6.1.13"/>
    </reaction>
</comment>
<evidence type="ECO:0000313" key="8">
    <source>
        <dbReference type="Proteomes" id="UP000383122"/>
    </source>
</evidence>
<dbReference type="PANTHER" id="PTHR13593">
    <property type="match status" value="1"/>
</dbReference>
<dbReference type="AlphaFoldDB" id="A0A5E5A788"/>
<dbReference type="PANTHER" id="PTHR13593:SF113">
    <property type="entry name" value="SI:DKEY-266F7.9"/>
    <property type="match status" value="1"/>
</dbReference>
<dbReference type="InterPro" id="IPR017946">
    <property type="entry name" value="PLC-like_Pdiesterase_TIM-brl"/>
</dbReference>
<evidence type="ECO:0000256" key="2">
    <source>
        <dbReference type="ARBA" id="ARBA00012581"/>
    </source>
</evidence>
<dbReference type="Proteomes" id="UP000383122">
    <property type="component" value="Unassembled WGS sequence"/>
</dbReference>
<dbReference type="SMART" id="SM00148">
    <property type="entry name" value="PLCXc"/>
    <property type="match status" value="1"/>
</dbReference>
<evidence type="ECO:0000313" key="7">
    <source>
        <dbReference type="EMBL" id="VVE68927.1"/>
    </source>
</evidence>